<organism evidence="2 3">
    <name type="scientific">Conoideocrella luteorostrata</name>
    <dbReference type="NCBI Taxonomy" id="1105319"/>
    <lineage>
        <taxon>Eukaryota</taxon>
        <taxon>Fungi</taxon>
        <taxon>Dikarya</taxon>
        <taxon>Ascomycota</taxon>
        <taxon>Pezizomycotina</taxon>
        <taxon>Sordariomycetes</taxon>
        <taxon>Hypocreomycetidae</taxon>
        <taxon>Hypocreales</taxon>
        <taxon>Clavicipitaceae</taxon>
        <taxon>Conoideocrella</taxon>
    </lineage>
</organism>
<evidence type="ECO:0000256" key="1">
    <source>
        <dbReference type="SAM" id="MobiDB-lite"/>
    </source>
</evidence>
<dbReference type="AlphaFoldDB" id="A0AAJ0CFX5"/>
<proteinExistence type="predicted"/>
<keyword evidence="3" id="KW-1185">Reference proteome</keyword>
<comment type="caution">
    <text evidence="2">The sequence shown here is derived from an EMBL/GenBank/DDBJ whole genome shotgun (WGS) entry which is preliminary data.</text>
</comment>
<evidence type="ECO:0000313" key="2">
    <source>
        <dbReference type="EMBL" id="KAK2590001.1"/>
    </source>
</evidence>
<feature type="region of interest" description="Disordered" evidence="1">
    <location>
        <begin position="41"/>
        <end position="94"/>
    </location>
</feature>
<evidence type="ECO:0000313" key="3">
    <source>
        <dbReference type="Proteomes" id="UP001251528"/>
    </source>
</evidence>
<accession>A0AAJ0CFX5</accession>
<dbReference type="EMBL" id="JASWJB010000507">
    <property type="protein sequence ID" value="KAK2590001.1"/>
    <property type="molecule type" value="Genomic_DNA"/>
</dbReference>
<sequence>MDLMLLVVKKSKIISDSQAENLINGIESGVKTKYIIDESAENVETKTNAKFDTNNSEFGERDKTEEEEEEKEDGKLVDSGTGNGYTHSSDGGVA</sequence>
<reference evidence="2" key="1">
    <citation type="submission" date="2023-06" db="EMBL/GenBank/DDBJ databases">
        <title>Conoideocrella luteorostrata (Hypocreales: Clavicipitaceae), a potential biocontrol fungus for elongate hemlock scale in United States Christmas tree production areas.</title>
        <authorList>
            <person name="Barrett H."/>
            <person name="Lovett B."/>
            <person name="Macias A.M."/>
            <person name="Stajich J.E."/>
            <person name="Kasson M.T."/>
        </authorList>
    </citation>
    <scope>NUCLEOTIDE SEQUENCE</scope>
    <source>
        <strain evidence="2">ARSEF 14590</strain>
    </source>
</reference>
<gene>
    <name evidence="2" type="ORF">QQS21_012319</name>
</gene>
<feature type="compositionally biased region" description="Polar residues" evidence="1">
    <location>
        <begin position="84"/>
        <end position="94"/>
    </location>
</feature>
<dbReference type="Proteomes" id="UP001251528">
    <property type="component" value="Unassembled WGS sequence"/>
</dbReference>
<protein>
    <submittedName>
        <fullName evidence="2">Uncharacterized protein</fullName>
    </submittedName>
</protein>
<name>A0AAJ0CFX5_9HYPO</name>